<dbReference type="AlphaFoldDB" id="A0A0P1IZX1"/>
<evidence type="ECO:0000313" key="1">
    <source>
        <dbReference type="EMBL" id="CUK26473.1"/>
    </source>
</evidence>
<dbReference type="InterPro" id="IPR021457">
    <property type="entry name" value="DUF3108"/>
</dbReference>
<name>A0A0P1IZX1_9RHOB</name>
<evidence type="ECO:0008006" key="3">
    <source>
        <dbReference type="Google" id="ProtNLM"/>
    </source>
</evidence>
<dbReference type="EMBL" id="CYUE01000020">
    <property type="protein sequence ID" value="CUK26473.1"/>
    <property type="molecule type" value="Genomic_DNA"/>
</dbReference>
<evidence type="ECO:0000313" key="2">
    <source>
        <dbReference type="Proteomes" id="UP000051184"/>
    </source>
</evidence>
<dbReference type="Pfam" id="PF11306">
    <property type="entry name" value="DUF3108"/>
    <property type="match status" value="1"/>
</dbReference>
<reference evidence="2" key="1">
    <citation type="submission" date="2015-09" db="EMBL/GenBank/DDBJ databases">
        <authorList>
            <person name="Rodrigo-Torres Lidia"/>
            <person name="Arahal R.David."/>
        </authorList>
    </citation>
    <scope>NUCLEOTIDE SEQUENCE [LARGE SCALE GENOMIC DNA]</scope>
    <source>
        <strain evidence="2">CECT 5114</strain>
    </source>
</reference>
<organism evidence="1 2">
    <name type="scientific">Cognatishimia activa</name>
    <dbReference type="NCBI Taxonomy" id="1715691"/>
    <lineage>
        <taxon>Bacteria</taxon>
        <taxon>Pseudomonadati</taxon>
        <taxon>Pseudomonadota</taxon>
        <taxon>Alphaproteobacteria</taxon>
        <taxon>Rhodobacterales</taxon>
        <taxon>Paracoccaceae</taxon>
        <taxon>Cognatishimia</taxon>
    </lineage>
</organism>
<proteinExistence type="predicted"/>
<dbReference type="Proteomes" id="UP000051184">
    <property type="component" value="Unassembled WGS sequence"/>
</dbReference>
<protein>
    <recommendedName>
        <fullName evidence="3">DUF3108 domain-containing protein</fullName>
    </recommendedName>
</protein>
<sequence length="252" mass="28205">MPLRRHLCLAYFRAFLWIGVLMTQGWILSTQAAMANDAPLTQTWSVRVLGVPVGQFDLKAKLNETTYRGRAKFRTKGAAGILARVRFDLQGNGFIKKADLIPLEYREEMETGRRSSTASLSFADGEVRDISGRLNASGTFVDDKSLKRPLDPFSAILSAFRPAPAAPSCQLDRTVFDGARVTRLRFHSKRNDGKRIICHGKYIRVAGYSPAQLQETEFFPLRLTFDASNGHWRPVRAQVGSLFGPVTLVRKD</sequence>
<dbReference type="STRING" id="1715691.TA5113_01110"/>
<accession>A0A0P1IZX1</accession>
<keyword evidence="2" id="KW-1185">Reference proteome</keyword>
<gene>
    <name evidence="1" type="ORF">TA5114_02283</name>
</gene>
<dbReference type="OrthoDB" id="7844015at2"/>